<gene>
    <name evidence="5" type="ORF">PMALA_010520</name>
</gene>
<evidence type="ECO:0000313" key="5">
    <source>
        <dbReference type="EMBL" id="SBS84703.1"/>
    </source>
</evidence>
<feature type="domain" description="Small ribosomal subunit protein uS17 N-terminal" evidence="4">
    <location>
        <begin position="8"/>
        <end position="74"/>
    </location>
</feature>
<dbReference type="GO" id="GO:0003735">
    <property type="term" value="F:structural constituent of ribosome"/>
    <property type="evidence" value="ECO:0007669"/>
    <property type="project" value="InterPro"/>
</dbReference>
<name>A0A1A8VW24_PLAMA</name>
<evidence type="ECO:0000256" key="3">
    <source>
        <dbReference type="SAM" id="MobiDB-lite"/>
    </source>
</evidence>
<dbReference type="VEuPathDB" id="PlasmoDB:PmUG01_08038500"/>
<evidence type="ECO:0000256" key="1">
    <source>
        <dbReference type="ARBA" id="ARBA00022980"/>
    </source>
</evidence>
<dbReference type="InterPro" id="IPR000266">
    <property type="entry name" value="Ribosomal_uS17"/>
</dbReference>
<dbReference type="PANTHER" id="PTHR10744:SF9">
    <property type="entry name" value="40S RIBOSOMAL PROTEIN S11-RELATED"/>
    <property type="match status" value="1"/>
</dbReference>
<evidence type="ECO:0000313" key="6">
    <source>
        <dbReference type="Proteomes" id="UP000078597"/>
    </source>
</evidence>
<dbReference type="AlphaFoldDB" id="A0A1A8VW24"/>
<dbReference type="Proteomes" id="UP000078597">
    <property type="component" value="Unassembled WGS sequence"/>
</dbReference>
<evidence type="ECO:0000256" key="2">
    <source>
        <dbReference type="ARBA" id="ARBA00023274"/>
    </source>
</evidence>
<protein>
    <submittedName>
        <fullName evidence="5">40S ribosomal protein S11, putative</fullName>
    </submittedName>
</protein>
<keyword evidence="2" id="KW-0687">Ribonucleoprotein</keyword>
<accession>A0A1A8VW24</accession>
<dbReference type="Gene3D" id="2.40.50.1000">
    <property type="match status" value="1"/>
</dbReference>
<keyword evidence="1 5" id="KW-0689">Ribosomal protein</keyword>
<dbReference type="Pfam" id="PF16205">
    <property type="entry name" value="Ribosomal_S17_N"/>
    <property type="match status" value="1"/>
</dbReference>
<dbReference type="GO" id="GO:0022627">
    <property type="term" value="C:cytosolic small ribosomal subunit"/>
    <property type="evidence" value="ECO:0007669"/>
    <property type="project" value="TreeGrafter"/>
</dbReference>
<sequence length="103" mass="11997">MATTLDVQHERAYQKQEGASFFNSKKIKKGSKSFTRYWKKVGLGFATPKEAKEGVYVDKKCPFTGNVSIRGRILKWEIKKKEKQKRSKREAKEEQKRSKRGAK</sequence>
<dbReference type="GO" id="GO:0006412">
    <property type="term" value="P:translation"/>
    <property type="evidence" value="ECO:0007669"/>
    <property type="project" value="InterPro"/>
</dbReference>
<dbReference type="InterPro" id="IPR032440">
    <property type="entry name" value="Ribosomal_uS17_N"/>
</dbReference>
<dbReference type="PANTHER" id="PTHR10744">
    <property type="entry name" value="40S RIBOSOMAL PROTEIN S11 FAMILY MEMBER"/>
    <property type="match status" value="1"/>
</dbReference>
<dbReference type="EMBL" id="FLQW01000577">
    <property type="protein sequence ID" value="SBS84703.1"/>
    <property type="molecule type" value="Genomic_DNA"/>
</dbReference>
<organism evidence="5 6">
    <name type="scientific">Plasmodium malariae</name>
    <dbReference type="NCBI Taxonomy" id="5858"/>
    <lineage>
        <taxon>Eukaryota</taxon>
        <taxon>Sar</taxon>
        <taxon>Alveolata</taxon>
        <taxon>Apicomplexa</taxon>
        <taxon>Aconoidasida</taxon>
        <taxon>Haemosporida</taxon>
        <taxon>Plasmodiidae</taxon>
        <taxon>Plasmodium</taxon>
        <taxon>Plasmodium (Plasmodium)</taxon>
    </lineage>
</organism>
<reference evidence="6" key="1">
    <citation type="submission" date="2016-05" db="EMBL/GenBank/DDBJ databases">
        <authorList>
            <person name="Naeem Raeece"/>
        </authorList>
    </citation>
    <scope>NUCLEOTIDE SEQUENCE [LARGE SCALE GENOMIC DNA]</scope>
</reference>
<feature type="region of interest" description="Disordered" evidence="3">
    <location>
        <begin position="80"/>
        <end position="103"/>
    </location>
</feature>
<proteinExistence type="predicted"/>
<evidence type="ECO:0000259" key="4">
    <source>
        <dbReference type="Pfam" id="PF16205"/>
    </source>
</evidence>